<feature type="compositionally biased region" description="Basic and acidic residues" evidence="1">
    <location>
        <begin position="34"/>
        <end position="43"/>
    </location>
</feature>
<sequence>MALQETICQVEEAHSDAPQISQVLSDHAGSADRSTSHSADDLRSPQAPAAKALSTLEALPREIHEHIFSFALSLASLHSMASTCTVLWASFQERKRFILKLVIVNEAGPALTYVLALSRIIKNREEADSIHNINDKSSWYWSAETREDEYQYIVEVSSVLRELEIEFSSHPLEIKIPEFNGDNARRDDEMQKYTTLITDLNRKETKEYELVNKFLTDIQKHTDVGVFRSFREQPTTRRSFLHSPYDVLFEYRRTTSKPRALSRTSSMRPNNFMVWRIRDSLSNLLRKWGLEHVAYVSAIIDSVEDDHVSKCQSCQCRTTWLFSDDNWDKLDEVFPPEGLVFFLPGDLSFNFTVLQDLKSIISTSSNTFYPRMMDEIFRWFIENKKLLVESSLKYVRRNHWICGDCVKKIFQEHSFDWMVRRSPTKDVEVLVCPLGFSCAKQALYDTHAASFNHMRYPDAKKLPDAIRYIDDVVGIAWGNGP</sequence>
<dbReference type="Proteomes" id="UP000053477">
    <property type="component" value="Unassembled WGS sequence"/>
</dbReference>
<organism evidence="2 3">
    <name type="scientific">Schizopora paradoxa</name>
    <dbReference type="NCBI Taxonomy" id="27342"/>
    <lineage>
        <taxon>Eukaryota</taxon>
        <taxon>Fungi</taxon>
        <taxon>Dikarya</taxon>
        <taxon>Basidiomycota</taxon>
        <taxon>Agaricomycotina</taxon>
        <taxon>Agaricomycetes</taxon>
        <taxon>Hymenochaetales</taxon>
        <taxon>Schizoporaceae</taxon>
        <taxon>Schizopora</taxon>
    </lineage>
</organism>
<keyword evidence="3" id="KW-1185">Reference proteome</keyword>
<name>A0A0H2RXX3_9AGAM</name>
<protein>
    <recommendedName>
        <fullName evidence="4">F-box domain-containing protein</fullName>
    </recommendedName>
</protein>
<feature type="region of interest" description="Disordered" evidence="1">
    <location>
        <begin position="25"/>
        <end position="46"/>
    </location>
</feature>
<dbReference type="AlphaFoldDB" id="A0A0H2RXX3"/>
<accession>A0A0H2RXX3</accession>
<gene>
    <name evidence="2" type="ORF">SCHPADRAFT_937912</name>
</gene>
<dbReference type="InParanoid" id="A0A0H2RXX3"/>
<evidence type="ECO:0000256" key="1">
    <source>
        <dbReference type="SAM" id="MobiDB-lite"/>
    </source>
</evidence>
<evidence type="ECO:0000313" key="3">
    <source>
        <dbReference type="Proteomes" id="UP000053477"/>
    </source>
</evidence>
<reference evidence="2 3" key="1">
    <citation type="submission" date="2015-04" db="EMBL/GenBank/DDBJ databases">
        <title>Complete genome sequence of Schizopora paradoxa KUC8140, a cosmopolitan wood degrader in East Asia.</title>
        <authorList>
            <consortium name="DOE Joint Genome Institute"/>
            <person name="Min B."/>
            <person name="Park H."/>
            <person name="Jang Y."/>
            <person name="Kim J.-J."/>
            <person name="Kim K.H."/>
            <person name="Pangilinan J."/>
            <person name="Lipzen A."/>
            <person name="Riley R."/>
            <person name="Grigoriev I.V."/>
            <person name="Spatafora J.W."/>
            <person name="Choi I.-G."/>
        </authorList>
    </citation>
    <scope>NUCLEOTIDE SEQUENCE [LARGE SCALE GENOMIC DNA]</scope>
    <source>
        <strain evidence="2 3">KUC8140</strain>
    </source>
</reference>
<evidence type="ECO:0008006" key="4">
    <source>
        <dbReference type="Google" id="ProtNLM"/>
    </source>
</evidence>
<proteinExistence type="predicted"/>
<evidence type="ECO:0000313" key="2">
    <source>
        <dbReference type="EMBL" id="KLO16442.1"/>
    </source>
</evidence>
<dbReference type="EMBL" id="KQ085916">
    <property type="protein sequence ID" value="KLO16442.1"/>
    <property type="molecule type" value="Genomic_DNA"/>
</dbReference>